<comment type="caution">
    <text evidence="1">The sequence shown here is derived from an EMBL/GenBank/DDBJ whole genome shotgun (WGS) entry which is preliminary data.</text>
</comment>
<dbReference type="Proteomes" id="UP000567067">
    <property type="component" value="Unassembled WGS sequence"/>
</dbReference>
<organism evidence="1 2">
    <name type="scientific">Fontibacillus solani</name>
    <dbReference type="NCBI Taxonomy" id="1572857"/>
    <lineage>
        <taxon>Bacteria</taxon>
        <taxon>Bacillati</taxon>
        <taxon>Bacillota</taxon>
        <taxon>Bacilli</taxon>
        <taxon>Bacillales</taxon>
        <taxon>Paenibacillaceae</taxon>
        <taxon>Fontibacillus</taxon>
    </lineage>
</organism>
<dbReference type="SUPFAM" id="SSF56235">
    <property type="entry name" value="N-terminal nucleophile aminohydrolases (Ntn hydrolases)"/>
    <property type="match status" value="1"/>
</dbReference>
<dbReference type="Gene3D" id="3.60.20.10">
    <property type="entry name" value="Glutamine Phosphoribosylpyrophosphate, subunit 1, domain 1"/>
    <property type="match status" value="1"/>
</dbReference>
<evidence type="ECO:0000313" key="1">
    <source>
        <dbReference type="EMBL" id="MBA9084589.1"/>
    </source>
</evidence>
<proteinExistence type="predicted"/>
<dbReference type="InterPro" id="IPR029055">
    <property type="entry name" value="Ntn_hydrolases_N"/>
</dbReference>
<dbReference type="AlphaFoldDB" id="A0A7W3XQK6"/>
<keyword evidence="2" id="KW-1185">Reference proteome</keyword>
<reference evidence="1 2" key="1">
    <citation type="submission" date="2020-08" db="EMBL/GenBank/DDBJ databases">
        <title>Genomic Encyclopedia of Type Strains, Phase III (KMG-III): the genomes of soil and plant-associated and newly described type strains.</title>
        <authorList>
            <person name="Whitman W."/>
        </authorList>
    </citation>
    <scope>NUCLEOTIDE SEQUENCE [LARGE SCALE GENOMIC DNA]</scope>
    <source>
        <strain evidence="1 2">CECT 8693</strain>
    </source>
</reference>
<protein>
    <submittedName>
        <fullName evidence="1">Uncharacterized protein</fullName>
    </submittedName>
</protein>
<accession>A0A7W3XQK6</accession>
<dbReference type="RefSeq" id="WP_182534597.1">
    <property type="nucleotide sequence ID" value="NZ_JACJIP010000004.1"/>
</dbReference>
<gene>
    <name evidence="1" type="ORF">FHR92_001046</name>
</gene>
<sequence>MSLFCAAFYNNNQELAIAADTRVCSVIEGVQYQISDDMTKLYSNGKGLYFYCSGEAEMSKDVAEQVLQLKEEYIHTHSILEILEKTYTKHTKLNPAIKDYKHTLQFVIPVQENGLWRVIYFDNENSFKPYVYSADSNEVYVFAIGKGMHLAQPILNKALNDTDASKKSIFETFLNAYSEATDSGCGGTMNYVAFTNKGLIEKFAPITDRKQINKLADSFPHLKHGQGDGMILNPDGSSKSGTANVSKPEGMWQFIYYNSNYARETAIVSR</sequence>
<evidence type="ECO:0000313" key="2">
    <source>
        <dbReference type="Proteomes" id="UP000567067"/>
    </source>
</evidence>
<name>A0A7W3XQK6_9BACL</name>
<dbReference type="EMBL" id="JACJIP010000004">
    <property type="protein sequence ID" value="MBA9084589.1"/>
    <property type="molecule type" value="Genomic_DNA"/>
</dbReference>